<organism evidence="1">
    <name type="scientific">Anguilla anguilla</name>
    <name type="common">European freshwater eel</name>
    <name type="synonym">Muraena anguilla</name>
    <dbReference type="NCBI Taxonomy" id="7936"/>
    <lineage>
        <taxon>Eukaryota</taxon>
        <taxon>Metazoa</taxon>
        <taxon>Chordata</taxon>
        <taxon>Craniata</taxon>
        <taxon>Vertebrata</taxon>
        <taxon>Euteleostomi</taxon>
        <taxon>Actinopterygii</taxon>
        <taxon>Neopterygii</taxon>
        <taxon>Teleostei</taxon>
        <taxon>Anguilliformes</taxon>
        <taxon>Anguillidae</taxon>
        <taxon>Anguilla</taxon>
    </lineage>
</organism>
<evidence type="ECO:0000313" key="1">
    <source>
        <dbReference type="EMBL" id="JAH09238.1"/>
    </source>
</evidence>
<dbReference type="EMBL" id="GBXM01099339">
    <property type="protein sequence ID" value="JAH09238.1"/>
    <property type="molecule type" value="Transcribed_RNA"/>
</dbReference>
<protein>
    <submittedName>
        <fullName evidence="1">Uncharacterized protein</fullName>
    </submittedName>
</protein>
<reference evidence="1" key="1">
    <citation type="submission" date="2014-11" db="EMBL/GenBank/DDBJ databases">
        <authorList>
            <person name="Amaro Gonzalez C."/>
        </authorList>
    </citation>
    <scope>NUCLEOTIDE SEQUENCE</scope>
</reference>
<name>A0A0E9PZG3_ANGAN</name>
<sequence>MYLCVSCPLLTCMNFYM</sequence>
<reference evidence="1" key="2">
    <citation type="journal article" date="2015" name="Fish Shellfish Immunol.">
        <title>Early steps in the European eel (Anguilla anguilla)-Vibrio vulnificus interaction in the gills: Role of the RtxA13 toxin.</title>
        <authorList>
            <person name="Callol A."/>
            <person name="Pajuelo D."/>
            <person name="Ebbesson L."/>
            <person name="Teles M."/>
            <person name="MacKenzie S."/>
            <person name="Amaro C."/>
        </authorList>
    </citation>
    <scope>NUCLEOTIDE SEQUENCE</scope>
</reference>
<accession>A0A0E9PZG3</accession>
<dbReference type="AlphaFoldDB" id="A0A0E9PZG3"/>
<proteinExistence type="predicted"/>